<organism evidence="2 3">
    <name type="scientific">Polyplax serrata</name>
    <name type="common">Common mouse louse</name>
    <dbReference type="NCBI Taxonomy" id="468196"/>
    <lineage>
        <taxon>Eukaryota</taxon>
        <taxon>Metazoa</taxon>
        <taxon>Ecdysozoa</taxon>
        <taxon>Arthropoda</taxon>
        <taxon>Hexapoda</taxon>
        <taxon>Insecta</taxon>
        <taxon>Pterygota</taxon>
        <taxon>Neoptera</taxon>
        <taxon>Paraneoptera</taxon>
        <taxon>Psocodea</taxon>
        <taxon>Troctomorpha</taxon>
        <taxon>Phthiraptera</taxon>
        <taxon>Anoplura</taxon>
        <taxon>Polyplacidae</taxon>
        <taxon>Polyplax</taxon>
    </lineage>
</organism>
<evidence type="ECO:0008006" key="4">
    <source>
        <dbReference type="Google" id="ProtNLM"/>
    </source>
</evidence>
<dbReference type="EMBL" id="JAWJWE010000038">
    <property type="protein sequence ID" value="KAK6623405.1"/>
    <property type="molecule type" value="Genomic_DNA"/>
</dbReference>
<sequence>MATDAQRLISISLTKIAQSRTQRGGVSLHRNLLVATVLQKARYIFMEEAYHIVHGRPSYGPPPAQIHLQEIPEPSDYDQDDSLVALTAEEAGSEALPSEENGEDRLKMTETSLAPVSTTTGTCNQLSSCVRCSDDKENQFPDAFTYLDLDKSISCEDLPGDRKCPMRKRRCSDWETDEDVQSKKCRNSRDCDLSEKSNQDGLVDSDHLVGAVDLTDSEKATLLAEVANSGSDVLSEGSDEVPNAMEIDRITSLVSIFSFETGFPNLTRSMSAPDLCSAQAKEHLNSDSSHAFLTMTA</sequence>
<dbReference type="Pfam" id="PF05760">
    <property type="entry name" value="IER"/>
    <property type="match status" value="1"/>
</dbReference>
<dbReference type="PANTHER" id="PTHR15895">
    <property type="entry name" value="IMMEDIATE EARLY RESPONSE GENE"/>
    <property type="match status" value="1"/>
</dbReference>
<proteinExistence type="inferred from homology"/>
<comment type="similarity">
    <text evidence="1">Belongs to the IER family.</text>
</comment>
<reference evidence="2 3" key="1">
    <citation type="submission" date="2023-10" db="EMBL/GenBank/DDBJ databases">
        <title>Genomes of two closely related lineages of the louse Polyplax serrata with different host specificities.</title>
        <authorList>
            <person name="Martinu J."/>
            <person name="Tarabai H."/>
            <person name="Stefka J."/>
            <person name="Hypsa V."/>
        </authorList>
    </citation>
    <scope>NUCLEOTIDE SEQUENCE [LARGE SCALE GENOMIC DNA]</scope>
    <source>
        <strain evidence="2">HR10_N</strain>
    </source>
</reference>
<dbReference type="Proteomes" id="UP001372834">
    <property type="component" value="Unassembled WGS sequence"/>
</dbReference>
<gene>
    <name evidence="2" type="ORF">RUM43_009257</name>
</gene>
<evidence type="ECO:0000313" key="3">
    <source>
        <dbReference type="Proteomes" id="UP001372834"/>
    </source>
</evidence>
<name>A0AAN8S4E2_POLSC</name>
<evidence type="ECO:0000256" key="1">
    <source>
        <dbReference type="ARBA" id="ARBA00006186"/>
    </source>
</evidence>
<evidence type="ECO:0000313" key="2">
    <source>
        <dbReference type="EMBL" id="KAK6623405.1"/>
    </source>
</evidence>
<dbReference type="AlphaFoldDB" id="A0AAN8S4E2"/>
<dbReference type="InterPro" id="IPR008653">
    <property type="entry name" value="IER"/>
</dbReference>
<comment type="caution">
    <text evidence="2">The sequence shown here is derived from an EMBL/GenBank/DDBJ whole genome shotgun (WGS) entry which is preliminary data.</text>
</comment>
<protein>
    <recommendedName>
        <fullName evidence="4">Immediate early response gene 5-like protein</fullName>
    </recommendedName>
</protein>
<accession>A0AAN8S4E2</accession>